<reference evidence="5" key="1">
    <citation type="submission" date="2021-01" db="EMBL/GenBank/DDBJ databases">
        <authorList>
            <person name="Corre E."/>
            <person name="Pelletier E."/>
            <person name="Niang G."/>
            <person name="Scheremetjew M."/>
            <person name="Finn R."/>
            <person name="Kale V."/>
            <person name="Holt S."/>
            <person name="Cochrane G."/>
            <person name="Meng A."/>
            <person name="Brown T."/>
            <person name="Cohen L."/>
        </authorList>
    </citation>
    <scope>NUCLEOTIDE SEQUENCE</scope>
    <source>
        <strain evidence="5">308</strain>
    </source>
</reference>
<protein>
    <recommendedName>
        <fullName evidence="4">Peptidase C1A papain C-terminal domain-containing protein</fullName>
    </recommendedName>
</protein>
<dbReference type="PANTHER" id="PTHR12411">
    <property type="entry name" value="CYSTEINE PROTEASE FAMILY C1-RELATED"/>
    <property type="match status" value="1"/>
</dbReference>
<organism evidence="5">
    <name type="scientific">Corethron hystrix</name>
    <dbReference type="NCBI Taxonomy" id="216773"/>
    <lineage>
        <taxon>Eukaryota</taxon>
        <taxon>Sar</taxon>
        <taxon>Stramenopiles</taxon>
        <taxon>Ochrophyta</taxon>
        <taxon>Bacillariophyta</taxon>
        <taxon>Coscinodiscophyceae</taxon>
        <taxon>Corethrophycidae</taxon>
        <taxon>Corethrales</taxon>
        <taxon>Corethraceae</taxon>
        <taxon>Corethron</taxon>
    </lineage>
</organism>
<dbReference type="InterPro" id="IPR000668">
    <property type="entry name" value="Peptidase_C1A_C"/>
</dbReference>
<proteinExistence type="inferred from homology"/>
<sequence length="387" mass="43465">MHSFLPSFLRRGRRRREVFLNWTTSDNPLSTPILPPTVPPSQGYCGSCWAFVSALSIQGALNRRWLERRRRLDGFGACRNAPVEPCCGRWKISVQELIDCDFFDHGCDGGNLIMAMEYVKRYGLSKQDEEDPYSGLYGTCPASRPSSPGHPHVRLAEYSVLESLNDRAIDRALLQHGPVAIGFQADYALVEHREGIFAPNCGRCGAGEECVMNHALLLVGYGVERKANASASASSMDGGGGRVEDDREVPYWIAMNTWGDAWGENGFVRIRKGNGCRVTAQAVVAVDAYVECGQARWTDDRVQRFRTLTVMAMLFSVIFFLCKKKSRVDYGRKHTTSGKKSYFLTLRGARFGTKTPRRKKNKKLLCSQEETVYLLDTHWQKNYMGSS</sequence>
<feature type="domain" description="Peptidase C1A papain C-terminal" evidence="4">
    <location>
        <begin position="34"/>
        <end position="286"/>
    </location>
</feature>
<accession>A0A7S1BMS5</accession>
<evidence type="ECO:0000313" key="5">
    <source>
        <dbReference type="EMBL" id="CAD8891022.1"/>
    </source>
</evidence>
<dbReference type="SMART" id="SM00645">
    <property type="entry name" value="Pept_C1"/>
    <property type="match status" value="1"/>
</dbReference>
<evidence type="ECO:0000256" key="2">
    <source>
        <dbReference type="ARBA" id="ARBA00023145"/>
    </source>
</evidence>
<dbReference type="InterPro" id="IPR013128">
    <property type="entry name" value="Peptidase_C1A"/>
</dbReference>
<evidence type="ECO:0000256" key="1">
    <source>
        <dbReference type="ARBA" id="ARBA00008455"/>
    </source>
</evidence>
<dbReference type="SUPFAM" id="SSF54001">
    <property type="entry name" value="Cysteine proteinases"/>
    <property type="match status" value="1"/>
</dbReference>
<keyword evidence="2" id="KW-0865">Zymogen</keyword>
<dbReference type="InterPro" id="IPR025660">
    <property type="entry name" value="Pept_his_AS"/>
</dbReference>
<dbReference type="AlphaFoldDB" id="A0A7S1BMS5"/>
<evidence type="ECO:0000256" key="3">
    <source>
        <dbReference type="SAM" id="Phobius"/>
    </source>
</evidence>
<name>A0A7S1BMS5_9STRA</name>
<keyword evidence="3" id="KW-0812">Transmembrane</keyword>
<dbReference type="InterPro" id="IPR039417">
    <property type="entry name" value="Peptidase_C1A_papain-like"/>
</dbReference>
<dbReference type="CDD" id="cd02248">
    <property type="entry name" value="Peptidase_C1A"/>
    <property type="match status" value="1"/>
</dbReference>
<keyword evidence="3" id="KW-1133">Transmembrane helix</keyword>
<evidence type="ECO:0000259" key="4">
    <source>
        <dbReference type="SMART" id="SM00645"/>
    </source>
</evidence>
<dbReference type="PROSITE" id="PS00639">
    <property type="entry name" value="THIOL_PROTEASE_HIS"/>
    <property type="match status" value="1"/>
</dbReference>
<comment type="similarity">
    <text evidence="1">Belongs to the peptidase C1 family.</text>
</comment>
<dbReference type="PRINTS" id="PR00705">
    <property type="entry name" value="PAPAIN"/>
</dbReference>
<dbReference type="Gene3D" id="3.90.70.10">
    <property type="entry name" value="Cysteine proteinases"/>
    <property type="match status" value="1"/>
</dbReference>
<dbReference type="InterPro" id="IPR038765">
    <property type="entry name" value="Papain-like_cys_pep_sf"/>
</dbReference>
<dbReference type="GO" id="GO:0008234">
    <property type="term" value="F:cysteine-type peptidase activity"/>
    <property type="evidence" value="ECO:0007669"/>
    <property type="project" value="InterPro"/>
</dbReference>
<dbReference type="Pfam" id="PF00112">
    <property type="entry name" value="Peptidase_C1"/>
    <property type="match status" value="1"/>
</dbReference>
<dbReference type="GO" id="GO:0006508">
    <property type="term" value="P:proteolysis"/>
    <property type="evidence" value="ECO:0007669"/>
    <property type="project" value="InterPro"/>
</dbReference>
<keyword evidence="3" id="KW-0472">Membrane</keyword>
<gene>
    <name evidence="5" type="ORF">CHYS00102_LOCUS18228</name>
</gene>
<dbReference type="EMBL" id="HBFR01025410">
    <property type="protein sequence ID" value="CAD8891022.1"/>
    <property type="molecule type" value="Transcribed_RNA"/>
</dbReference>
<feature type="transmembrane region" description="Helical" evidence="3">
    <location>
        <begin position="305"/>
        <end position="322"/>
    </location>
</feature>